<organism evidence="2 3">
    <name type="scientific">Nothobranchius furzeri</name>
    <name type="common">Turquoise killifish</name>
    <dbReference type="NCBI Taxonomy" id="105023"/>
    <lineage>
        <taxon>Eukaryota</taxon>
        <taxon>Metazoa</taxon>
        <taxon>Chordata</taxon>
        <taxon>Craniata</taxon>
        <taxon>Vertebrata</taxon>
        <taxon>Euteleostomi</taxon>
        <taxon>Actinopterygii</taxon>
        <taxon>Neopterygii</taxon>
        <taxon>Teleostei</taxon>
        <taxon>Neoteleostei</taxon>
        <taxon>Acanthomorphata</taxon>
        <taxon>Ovalentaria</taxon>
        <taxon>Atherinomorphae</taxon>
        <taxon>Cyprinodontiformes</taxon>
        <taxon>Nothobranchiidae</taxon>
        <taxon>Nothobranchius</taxon>
    </lineage>
</organism>
<feature type="region of interest" description="Disordered" evidence="1">
    <location>
        <begin position="134"/>
        <end position="165"/>
    </location>
</feature>
<evidence type="ECO:0000256" key="1">
    <source>
        <dbReference type="SAM" id="MobiDB-lite"/>
    </source>
</evidence>
<proteinExistence type="predicted"/>
<protein>
    <submittedName>
        <fullName evidence="2">Uncharacterized protein</fullName>
    </submittedName>
</protein>
<dbReference type="Proteomes" id="UP000822369">
    <property type="component" value="Chromosome 19"/>
</dbReference>
<gene>
    <name evidence="2" type="ORF">G4P62_016674</name>
</gene>
<dbReference type="KEGG" id="nfu:107393853"/>
<feature type="compositionally biased region" description="Polar residues" evidence="1">
    <location>
        <begin position="137"/>
        <end position="149"/>
    </location>
</feature>
<feature type="region of interest" description="Disordered" evidence="1">
    <location>
        <begin position="57"/>
        <end position="111"/>
    </location>
</feature>
<feature type="compositionally biased region" description="Low complexity" evidence="1">
    <location>
        <begin position="59"/>
        <end position="106"/>
    </location>
</feature>
<dbReference type="EMBL" id="JAAVVJ010000019">
    <property type="protein sequence ID" value="KAF7200079.1"/>
    <property type="molecule type" value="Genomic_DNA"/>
</dbReference>
<accession>A0A9D3B9D0</accession>
<evidence type="ECO:0000313" key="2">
    <source>
        <dbReference type="EMBL" id="KAF7200079.1"/>
    </source>
</evidence>
<evidence type="ECO:0000313" key="3">
    <source>
        <dbReference type="Proteomes" id="UP000822369"/>
    </source>
</evidence>
<sequence length="165" mass="17880">MKEAGQLYVWTTKLVENVNRPNTLWLIRKRLPAPDLSKSRPLVSRFKSPDALDTLSNIPLSSSSSSSSESSSSPSLCCSCCSLSKSDSTCSSSSSSSLSSCSSPSSAVSKHDPALKTWNCELVKGHHHKIIIRRQLSDSSVPRTKTASQPEIGKHSSELQRTKNC</sequence>
<feature type="compositionally biased region" description="Basic and acidic residues" evidence="1">
    <location>
        <begin position="152"/>
        <end position="165"/>
    </location>
</feature>
<reference evidence="2" key="1">
    <citation type="submission" date="2020-03" db="EMBL/GenBank/DDBJ databases">
        <title>Intra-Species Differences in Population Size shape Life History and Genome Evolution.</title>
        <authorList>
            <person name="Willemsen D."/>
            <person name="Cui R."/>
            <person name="Valenzano D.R."/>
        </authorList>
    </citation>
    <scope>NUCLEOTIDE SEQUENCE</scope>
    <source>
        <strain evidence="2">GRZ</strain>
        <tissue evidence="2">Whole</tissue>
    </source>
</reference>
<name>A0A9D3B9D0_NOTFU</name>
<dbReference type="AlphaFoldDB" id="A0A9D3B9D0"/>
<comment type="caution">
    <text evidence="2">The sequence shown here is derived from an EMBL/GenBank/DDBJ whole genome shotgun (WGS) entry which is preliminary data.</text>
</comment>